<dbReference type="SUPFAM" id="SSF46785">
    <property type="entry name" value="Winged helix' DNA-binding domain"/>
    <property type="match status" value="1"/>
</dbReference>
<organism evidence="5 6">
    <name type="scientific">Chitinophaga parva</name>
    <dbReference type="NCBI Taxonomy" id="2169414"/>
    <lineage>
        <taxon>Bacteria</taxon>
        <taxon>Pseudomonadati</taxon>
        <taxon>Bacteroidota</taxon>
        <taxon>Chitinophagia</taxon>
        <taxon>Chitinophagales</taxon>
        <taxon>Chitinophagaceae</taxon>
        <taxon>Chitinophaga</taxon>
    </lineage>
</organism>
<dbReference type="Proteomes" id="UP000244450">
    <property type="component" value="Unassembled WGS sequence"/>
</dbReference>
<keyword evidence="6" id="KW-1185">Reference proteome</keyword>
<proteinExistence type="predicted"/>
<dbReference type="PANTHER" id="PTHR33204">
    <property type="entry name" value="TRANSCRIPTIONAL REGULATOR, MARR FAMILY"/>
    <property type="match status" value="1"/>
</dbReference>
<evidence type="ECO:0000313" key="6">
    <source>
        <dbReference type="Proteomes" id="UP000244450"/>
    </source>
</evidence>
<evidence type="ECO:0000313" key="5">
    <source>
        <dbReference type="EMBL" id="PUZ23368.1"/>
    </source>
</evidence>
<dbReference type="Gene3D" id="1.10.10.10">
    <property type="entry name" value="Winged helix-like DNA-binding domain superfamily/Winged helix DNA-binding domain"/>
    <property type="match status" value="1"/>
</dbReference>
<evidence type="ECO:0000256" key="2">
    <source>
        <dbReference type="ARBA" id="ARBA00023125"/>
    </source>
</evidence>
<dbReference type="InterPro" id="IPR036388">
    <property type="entry name" value="WH-like_DNA-bd_sf"/>
</dbReference>
<dbReference type="InterPro" id="IPR036390">
    <property type="entry name" value="WH_DNA-bd_sf"/>
</dbReference>
<protein>
    <submittedName>
        <fullName evidence="5">Transcriptional regulator</fullName>
    </submittedName>
</protein>
<comment type="caution">
    <text evidence="5">The sequence shown here is derived from an EMBL/GenBank/DDBJ whole genome shotgun (WGS) entry which is preliminary data.</text>
</comment>
<gene>
    <name evidence="5" type="ORF">DCC81_23585</name>
</gene>
<evidence type="ECO:0000256" key="3">
    <source>
        <dbReference type="ARBA" id="ARBA00023163"/>
    </source>
</evidence>
<dbReference type="Pfam" id="PF01638">
    <property type="entry name" value="HxlR"/>
    <property type="match status" value="1"/>
</dbReference>
<evidence type="ECO:0000256" key="1">
    <source>
        <dbReference type="ARBA" id="ARBA00023015"/>
    </source>
</evidence>
<keyword evidence="2" id="KW-0238">DNA-binding</keyword>
<dbReference type="InterPro" id="IPR002577">
    <property type="entry name" value="HTH_HxlR"/>
</dbReference>
<name>A0A2T7BE39_9BACT</name>
<dbReference type="OrthoDB" id="2619345at2"/>
<dbReference type="RefSeq" id="WP_108689137.1">
    <property type="nucleotide sequence ID" value="NZ_QCYK01000003.1"/>
</dbReference>
<dbReference type="EMBL" id="QCYK01000003">
    <property type="protein sequence ID" value="PUZ23368.1"/>
    <property type="molecule type" value="Genomic_DNA"/>
</dbReference>
<keyword evidence="1" id="KW-0805">Transcription regulation</keyword>
<evidence type="ECO:0000259" key="4">
    <source>
        <dbReference type="PROSITE" id="PS51118"/>
    </source>
</evidence>
<keyword evidence="3" id="KW-0804">Transcription</keyword>
<dbReference type="GO" id="GO:0003677">
    <property type="term" value="F:DNA binding"/>
    <property type="evidence" value="ECO:0007669"/>
    <property type="project" value="UniProtKB-KW"/>
</dbReference>
<dbReference type="PROSITE" id="PS51118">
    <property type="entry name" value="HTH_HXLR"/>
    <property type="match status" value="1"/>
</dbReference>
<accession>A0A2T7BE39</accession>
<dbReference type="PANTHER" id="PTHR33204:SF29">
    <property type="entry name" value="TRANSCRIPTIONAL REGULATOR"/>
    <property type="match status" value="1"/>
</dbReference>
<feature type="domain" description="HTH hxlR-type" evidence="4">
    <location>
        <begin position="19"/>
        <end position="121"/>
    </location>
</feature>
<sequence>MLKTDLDQLKTDPHAQERCTGLMLPVKDALEVLHGRWKLPIIVSLTFGPKRFKEIVKEVGITDKVLAKELRDMEAHRLVTRTEISTFPLTVEYAITPHGCSLHGLIGALAEWGITHRKKILEQ</sequence>
<reference evidence="5 6" key="1">
    <citation type="submission" date="2018-04" db="EMBL/GenBank/DDBJ databases">
        <title>Chitinophaga fuyangensis sp. nov., isolated from soil in a chemical factory.</title>
        <authorList>
            <person name="Chen K."/>
        </authorList>
    </citation>
    <scope>NUCLEOTIDE SEQUENCE [LARGE SCALE GENOMIC DNA]</scope>
    <source>
        <strain evidence="5 6">LY-1</strain>
    </source>
</reference>
<dbReference type="AlphaFoldDB" id="A0A2T7BE39"/>